<dbReference type="Proteomes" id="UP000003844">
    <property type="component" value="Unassembled WGS sequence"/>
</dbReference>
<accession>H2BW77</accession>
<name>H2BW77_GILLR</name>
<evidence type="ECO:0000313" key="2">
    <source>
        <dbReference type="Proteomes" id="UP000003844"/>
    </source>
</evidence>
<dbReference type="HOGENOM" id="CLU_3136146_0_0_10"/>
<organism evidence="1 2">
    <name type="scientific">Gillisia limnaea (strain DSM 15749 / LMG 21470 / R-8282)</name>
    <dbReference type="NCBI Taxonomy" id="865937"/>
    <lineage>
        <taxon>Bacteria</taxon>
        <taxon>Pseudomonadati</taxon>
        <taxon>Bacteroidota</taxon>
        <taxon>Flavobacteriia</taxon>
        <taxon>Flavobacteriales</taxon>
        <taxon>Flavobacteriaceae</taxon>
        <taxon>Gillisia</taxon>
    </lineage>
</organism>
<protein>
    <submittedName>
        <fullName evidence="1">Uncharacterized protein</fullName>
    </submittedName>
</protein>
<evidence type="ECO:0000313" key="1">
    <source>
        <dbReference type="EMBL" id="EHQ04041.1"/>
    </source>
</evidence>
<reference evidence="2" key="1">
    <citation type="journal article" date="2012" name="Stand. Genomic Sci.">
        <title>Genome sequence of the Antarctic rhodopsins-containing flavobacterium Gillisia limnaea type strain (R-8282(T)).</title>
        <authorList>
            <person name="Riedel T."/>
            <person name="Held B."/>
            <person name="Nolan M."/>
            <person name="Lucas S."/>
            <person name="Lapidus A."/>
            <person name="Tice H."/>
            <person name="Del Rio T.G."/>
            <person name="Cheng J.F."/>
            <person name="Han C."/>
            <person name="Tapia R."/>
            <person name="Goodwin L.A."/>
            <person name="Pitluck S."/>
            <person name="Liolios K."/>
            <person name="Mavromatis K."/>
            <person name="Pagani I."/>
            <person name="Ivanova N."/>
            <person name="Mikhailova N."/>
            <person name="Pati A."/>
            <person name="Chen A."/>
            <person name="Palaniappan K."/>
            <person name="Land M."/>
            <person name="Rohde M."/>
            <person name="Tindall B.J."/>
            <person name="Detter J.C."/>
            <person name="Goker M."/>
            <person name="Bristow J."/>
            <person name="Eisen J.A."/>
            <person name="Markowitz V."/>
            <person name="Hugenholtz P."/>
            <person name="Kyrpides N.C."/>
            <person name="Klenk H.P."/>
            <person name="Woyke T."/>
        </authorList>
    </citation>
    <scope>NUCLEOTIDE SEQUENCE [LARGE SCALE GENOMIC DNA]</scope>
    <source>
        <strain evidence="2">DSM 15749 / LMG 21470 / R-8282</strain>
    </source>
</reference>
<dbReference type="AlphaFoldDB" id="H2BW77"/>
<dbReference type="EMBL" id="JH594606">
    <property type="protein sequence ID" value="EHQ04041.1"/>
    <property type="molecule type" value="Genomic_DNA"/>
</dbReference>
<gene>
    <name evidence="1" type="ORF">Gilli_3442</name>
</gene>
<sequence length="49" mass="5643">MFKVFENMGVNLELNMEKHDFDLKKIVGGSLCGDKFILIEGSHVFNFHI</sequence>
<dbReference type="STRING" id="865937.Gilli_3442"/>
<proteinExistence type="predicted"/>
<keyword evidence="2" id="KW-1185">Reference proteome</keyword>